<gene>
    <name evidence="1" type="ORF">ACE1CA_02980</name>
</gene>
<evidence type="ECO:0000313" key="1">
    <source>
        <dbReference type="EMBL" id="MFB2833475.1"/>
    </source>
</evidence>
<dbReference type="RefSeq" id="WP_413275932.1">
    <property type="nucleotide sequence ID" value="NZ_JBHFNT010000035.1"/>
</dbReference>
<evidence type="ECO:0000313" key="2">
    <source>
        <dbReference type="Proteomes" id="UP001576780"/>
    </source>
</evidence>
<dbReference type="Proteomes" id="UP001576780">
    <property type="component" value="Unassembled WGS sequence"/>
</dbReference>
<proteinExistence type="predicted"/>
<dbReference type="EMBL" id="JBHFNT010000035">
    <property type="protein sequence ID" value="MFB2833475.1"/>
    <property type="molecule type" value="Genomic_DNA"/>
</dbReference>
<name>A0ABV4WEH5_9CYAN</name>
<protein>
    <submittedName>
        <fullName evidence="1">Uncharacterized protein</fullName>
    </submittedName>
</protein>
<reference evidence="1 2" key="1">
    <citation type="submission" date="2024-09" db="EMBL/GenBank/DDBJ databases">
        <title>Floridaenema gen nov. (Aerosakkonemataceae, Aerosakkonematales ord. nov., Cyanobacteria) from benthic tropical and subtropical fresh waters, with the description of four new species.</title>
        <authorList>
            <person name="Moretto J.A."/>
            <person name="Berthold D.E."/>
            <person name="Lefler F.W."/>
            <person name="Huang I.-S."/>
            <person name="Laughinghouse H. IV."/>
        </authorList>
    </citation>
    <scope>NUCLEOTIDE SEQUENCE [LARGE SCALE GENOMIC DNA]</scope>
    <source>
        <strain evidence="1 2">BLCC-F167</strain>
    </source>
</reference>
<accession>A0ABV4WEH5</accession>
<comment type="caution">
    <text evidence="1">The sequence shown here is derived from an EMBL/GenBank/DDBJ whole genome shotgun (WGS) entry which is preliminary data.</text>
</comment>
<organism evidence="1 2">
    <name type="scientific">Floridaenema evergladense BLCC-F167</name>
    <dbReference type="NCBI Taxonomy" id="3153639"/>
    <lineage>
        <taxon>Bacteria</taxon>
        <taxon>Bacillati</taxon>
        <taxon>Cyanobacteriota</taxon>
        <taxon>Cyanophyceae</taxon>
        <taxon>Oscillatoriophycideae</taxon>
        <taxon>Aerosakkonematales</taxon>
        <taxon>Aerosakkonemataceae</taxon>
        <taxon>Floridanema</taxon>
        <taxon>Floridanema evergladense</taxon>
    </lineage>
</organism>
<keyword evidence="2" id="KW-1185">Reference proteome</keyword>
<sequence>MTDSISKFQDVVTDIRKNLAECGEKGILLIRITDGRMMPLFQAALLRMKSEFYQKDVFPALQLVGDKELATAYLAPCCLALGEAIEILAEGDAQRAEDWKRRLFEKARITIENSHPEIVADMLSKMFTADIAEALL</sequence>